<dbReference type="InterPro" id="IPR050126">
    <property type="entry name" value="Ap4A_hydrolase"/>
</dbReference>
<dbReference type="InterPro" id="IPR004843">
    <property type="entry name" value="Calcineurin-like_PHP"/>
</dbReference>
<proteinExistence type="predicted"/>
<dbReference type="SUPFAM" id="SSF56300">
    <property type="entry name" value="Metallo-dependent phosphatases"/>
    <property type="match status" value="1"/>
</dbReference>
<dbReference type="PANTHER" id="PTHR42850">
    <property type="entry name" value="METALLOPHOSPHOESTERASE"/>
    <property type="match status" value="1"/>
</dbReference>
<dbReference type="RefSeq" id="WP_104520364.1">
    <property type="nucleotide sequence ID" value="NZ_NHRY01000207.1"/>
</dbReference>
<accession>A0A2S6N7P7</accession>
<feature type="domain" description="Calcineurin-like phosphoesterase" evidence="1">
    <location>
        <begin position="16"/>
        <end position="201"/>
    </location>
</feature>
<dbReference type="InterPro" id="IPR029052">
    <property type="entry name" value="Metallo-depent_PP-like"/>
</dbReference>
<dbReference type="AlphaFoldDB" id="A0A2S6N7P7"/>
<evidence type="ECO:0000259" key="1">
    <source>
        <dbReference type="Pfam" id="PF00149"/>
    </source>
</evidence>
<keyword evidence="3" id="KW-1185">Reference proteome</keyword>
<dbReference type="Proteomes" id="UP000239724">
    <property type="component" value="Unassembled WGS sequence"/>
</dbReference>
<dbReference type="GO" id="GO:0016791">
    <property type="term" value="F:phosphatase activity"/>
    <property type="evidence" value="ECO:0007669"/>
    <property type="project" value="TreeGrafter"/>
</dbReference>
<comment type="caution">
    <text evidence="2">The sequence shown here is derived from an EMBL/GenBank/DDBJ whole genome shotgun (WGS) entry which is preliminary data.</text>
</comment>
<dbReference type="GO" id="GO:0005737">
    <property type="term" value="C:cytoplasm"/>
    <property type="evidence" value="ECO:0007669"/>
    <property type="project" value="TreeGrafter"/>
</dbReference>
<reference evidence="2 3" key="1">
    <citation type="journal article" date="2018" name="Arch. Microbiol.">
        <title>New insights into the metabolic potential of the phototrophic purple bacterium Rhodopila globiformis DSM 161(T) from its draft genome sequence and evidence for a vanadium-dependent nitrogenase.</title>
        <authorList>
            <person name="Imhoff J.F."/>
            <person name="Rahn T."/>
            <person name="Kunzel S."/>
            <person name="Neulinger S.C."/>
        </authorList>
    </citation>
    <scope>NUCLEOTIDE SEQUENCE [LARGE SCALE GENOMIC DNA]</scope>
    <source>
        <strain evidence="2 3">DSM 161</strain>
    </source>
</reference>
<dbReference type="OrthoDB" id="9807890at2"/>
<dbReference type="Gene3D" id="3.60.21.10">
    <property type="match status" value="1"/>
</dbReference>
<dbReference type="GO" id="GO:0110154">
    <property type="term" value="P:RNA decapping"/>
    <property type="evidence" value="ECO:0007669"/>
    <property type="project" value="TreeGrafter"/>
</dbReference>
<dbReference type="EMBL" id="NHRY01000207">
    <property type="protein sequence ID" value="PPQ30645.1"/>
    <property type="molecule type" value="Genomic_DNA"/>
</dbReference>
<gene>
    <name evidence="2" type="ORF">CCS01_18840</name>
</gene>
<dbReference type="GO" id="GO:0008803">
    <property type="term" value="F:bis(5'-nucleosyl)-tetraphosphatase (symmetrical) activity"/>
    <property type="evidence" value="ECO:0007669"/>
    <property type="project" value="TreeGrafter"/>
</dbReference>
<sequence length="249" mass="26696">MIQLAPAPASLPPRRRIYAIGDIHGCDRQLAALHALVAEDLAQRPIASALLLHIGDYVDRGADTAGVIDRLADGCPVPGMDMVNLLGNHESTMLDALSGERAAATDWLFAGGRAALESYGIDPDGPRDTWTSVIPRRHQDFLRGLVLMHREGGYAFVHAGVRPGIPLQDQARDDLLRSRQPFLYSEADFGAVVVHGHTPVRAPVVKHNRIAIDTGAVFGGNLTCAVLEADTIGFLTAEPVDAPVSMAHR</sequence>
<dbReference type="PANTHER" id="PTHR42850:SF4">
    <property type="entry name" value="ZINC-DEPENDENT ENDOPOLYPHOSPHATASE"/>
    <property type="match status" value="1"/>
</dbReference>
<dbReference type="Pfam" id="PF00149">
    <property type="entry name" value="Metallophos"/>
    <property type="match status" value="1"/>
</dbReference>
<organism evidence="2 3">
    <name type="scientific">Rhodopila globiformis</name>
    <name type="common">Rhodopseudomonas globiformis</name>
    <dbReference type="NCBI Taxonomy" id="1071"/>
    <lineage>
        <taxon>Bacteria</taxon>
        <taxon>Pseudomonadati</taxon>
        <taxon>Pseudomonadota</taxon>
        <taxon>Alphaproteobacteria</taxon>
        <taxon>Acetobacterales</taxon>
        <taxon>Acetobacteraceae</taxon>
        <taxon>Rhodopila</taxon>
    </lineage>
</organism>
<protein>
    <recommendedName>
        <fullName evidence="1">Calcineurin-like phosphoesterase domain-containing protein</fullName>
    </recommendedName>
</protein>
<name>A0A2S6N7P7_RHOGL</name>
<evidence type="ECO:0000313" key="2">
    <source>
        <dbReference type="EMBL" id="PPQ30645.1"/>
    </source>
</evidence>
<evidence type="ECO:0000313" key="3">
    <source>
        <dbReference type="Proteomes" id="UP000239724"/>
    </source>
</evidence>